<dbReference type="Pfam" id="PF13646">
    <property type="entry name" value="HEAT_2"/>
    <property type="match status" value="1"/>
</dbReference>
<dbReference type="SMART" id="SM00567">
    <property type="entry name" value="EZ_HEAT"/>
    <property type="match status" value="2"/>
</dbReference>
<evidence type="ECO:0000259" key="4">
    <source>
        <dbReference type="PROSITE" id="PS50072"/>
    </source>
</evidence>
<dbReference type="SUPFAM" id="SSF48371">
    <property type="entry name" value="ARM repeat"/>
    <property type="match status" value="1"/>
</dbReference>
<dbReference type="SUPFAM" id="SSF50891">
    <property type="entry name" value="Cyclophilin-like"/>
    <property type="match status" value="1"/>
</dbReference>
<dbReference type="InterPro" id="IPR004155">
    <property type="entry name" value="PBS_lyase_HEAT"/>
</dbReference>
<dbReference type="InterPro" id="IPR044666">
    <property type="entry name" value="Cyclophilin_A-like"/>
</dbReference>
<dbReference type="InterPro" id="IPR002130">
    <property type="entry name" value="Cyclophilin-type_PPIase_dom"/>
</dbReference>
<protein>
    <recommendedName>
        <fullName evidence="1">peptidylprolyl isomerase</fullName>
        <ecNumber evidence="1">5.2.1.8</ecNumber>
    </recommendedName>
</protein>
<dbReference type="Gene3D" id="1.25.10.10">
    <property type="entry name" value="Leucine-rich Repeat Variant"/>
    <property type="match status" value="1"/>
</dbReference>
<dbReference type="PROSITE" id="PS50072">
    <property type="entry name" value="CSA_PPIASE_2"/>
    <property type="match status" value="1"/>
</dbReference>
<sequence length="670" mass="75103">MKHTITAIVGLFLLVSACKQDTNKVKEIIDVNLEDPVVQLIFNYQNERNTDILLSYLTVPNPTHRYLAAMAFGSVQDTAAIQDLADLLKDDYEEVRYAAAYALGQTKNAKAAIYLTNAFREDSSRLVQGGILEAIGRCGTEEHLKNLSVTRPYPIQDSLLLEGQATALYRFALRGLVHKEGTTKIMNDFMANSLMSSKARFIAANYLARTKGIDLSAYENVLINNVSEEKDPNTLMSLVTALAKSKTKRAQKMLEQIYPEQKDYRVKCNILRGLKYFPYDSVKTLAFDALNDKNLHVNITAAEYLYHNGKDLDAGKYYTLADKYTDWQVRAILLGAAVHNLSYFKSKTKSFFSSKTIALYKASNNVYEKAALLKALGNHSWNYRFIAGEIFPPADSITIPEVIRSSGTEALTLLRKSPTYDRELGLSKIRVTNEINVLLKRAIEEGDPAMQAIAADFLMNETLNFKAVFPDFQFLKEAQSKLSLPGSIETYIILQKAINFFEGNTNGPEGKKSNSFTEIDWPLIRVLKDNHKIIIQTTKGNIVLKLHPEVAPATVTQFVHLAKAKYYDNKPFHRVVPNFVVQGGCSRGDGYSGFDVTVVSEFSPKVRYHDEGWVGMASAGKDTESTQFFITHAPVPHFDDHYTIFAKVLEGMDIVHELEVGDKIITITIN</sequence>
<dbReference type="GO" id="GO:0003755">
    <property type="term" value="F:peptidyl-prolyl cis-trans isomerase activity"/>
    <property type="evidence" value="ECO:0007669"/>
    <property type="project" value="UniProtKB-KW"/>
</dbReference>
<evidence type="ECO:0000256" key="2">
    <source>
        <dbReference type="ARBA" id="ARBA00023110"/>
    </source>
</evidence>
<gene>
    <name evidence="5" type="ORF">HELGO_WM12054</name>
</gene>
<dbReference type="PANTHER" id="PTHR45625">
    <property type="entry name" value="PEPTIDYL-PROLYL CIS-TRANS ISOMERASE-RELATED"/>
    <property type="match status" value="1"/>
</dbReference>
<dbReference type="Gene3D" id="2.40.100.10">
    <property type="entry name" value="Cyclophilin-like"/>
    <property type="match status" value="1"/>
</dbReference>
<dbReference type="InterPro" id="IPR011989">
    <property type="entry name" value="ARM-like"/>
</dbReference>
<feature type="domain" description="PPIase cyclophilin-type" evidence="4">
    <location>
        <begin position="540"/>
        <end position="659"/>
    </location>
</feature>
<dbReference type="InterPro" id="IPR016024">
    <property type="entry name" value="ARM-type_fold"/>
</dbReference>
<reference evidence="5" key="1">
    <citation type="submission" date="2020-01" db="EMBL/GenBank/DDBJ databases">
        <authorList>
            <person name="Meier V. D."/>
            <person name="Meier V D."/>
        </authorList>
    </citation>
    <scope>NUCLEOTIDE SEQUENCE</scope>
    <source>
        <strain evidence="5">HLG_WM_MAG_10</strain>
    </source>
</reference>
<keyword evidence="2" id="KW-0697">Rotamase</keyword>
<dbReference type="PANTHER" id="PTHR45625:SF4">
    <property type="entry name" value="PEPTIDYLPROLYL ISOMERASE DOMAIN AND WD REPEAT-CONTAINING PROTEIN 1"/>
    <property type="match status" value="1"/>
</dbReference>
<organism evidence="5">
    <name type="scientific">uncultured Aureispira sp</name>
    <dbReference type="NCBI Taxonomy" id="1331704"/>
    <lineage>
        <taxon>Bacteria</taxon>
        <taxon>Pseudomonadati</taxon>
        <taxon>Bacteroidota</taxon>
        <taxon>Saprospiria</taxon>
        <taxon>Saprospirales</taxon>
        <taxon>Saprospiraceae</taxon>
        <taxon>Aureispira</taxon>
        <taxon>environmental samples</taxon>
    </lineage>
</organism>
<name>A0A6S6S3Q3_9BACT</name>
<dbReference type="EMBL" id="CACVAQ010000080">
    <property type="protein sequence ID" value="CAA6802941.1"/>
    <property type="molecule type" value="Genomic_DNA"/>
</dbReference>
<keyword evidence="3 5" id="KW-0413">Isomerase</keyword>
<dbReference type="CDD" id="cd00317">
    <property type="entry name" value="cyclophilin"/>
    <property type="match status" value="1"/>
</dbReference>
<dbReference type="PRINTS" id="PR00153">
    <property type="entry name" value="CSAPPISMRASE"/>
</dbReference>
<dbReference type="InterPro" id="IPR029000">
    <property type="entry name" value="Cyclophilin-like_dom_sf"/>
</dbReference>
<proteinExistence type="predicted"/>
<dbReference type="EC" id="5.2.1.8" evidence="1"/>
<accession>A0A6S6S3Q3</accession>
<evidence type="ECO:0000256" key="3">
    <source>
        <dbReference type="ARBA" id="ARBA00023235"/>
    </source>
</evidence>
<dbReference type="AlphaFoldDB" id="A0A6S6S3Q3"/>
<evidence type="ECO:0000256" key="1">
    <source>
        <dbReference type="ARBA" id="ARBA00013194"/>
    </source>
</evidence>
<evidence type="ECO:0000313" key="5">
    <source>
        <dbReference type="EMBL" id="CAA6802941.1"/>
    </source>
</evidence>
<dbReference type="Pfam" id="PF00160">
    <property type="entry name" value="Pro_isomerase"/>
    <property type="match status" value="1"/>
</dbReference>
<dbReference type="PROSITE" id="PS51257">
    <property type="entry name" value="PROKAR_LIPOPROTEIN"/>
    <property type="match status" value="1"/>
</dbReference>